<name>A0A4Q7LSI3_9MICO</name>
<dbReference type="Pfam" id="PF11188">
    <property type="entry name" value="DUF2975"/>
    <property type="match status" value="1"/>
</dbReference>
<keyword evidence="3" id="KW-1185">Reference proteome</keyword>
<accession>A0A4Q7LSI3</accession>
<gene>
    <name evidence="2" type="ORF">EV141_1486</name>
</gene>
<dbReference type="RefSeq" id="WP_130485292.1">
    <property type="nucleotide sequence ID" value="NZ_SGWW01000002.1"/>
</dbReference>
<feature type="transmembrane region" description="Helical" evidence="1">
    <location>
        <begin position="45"/>
        <end position="71"/>
    </location>
</feature>
<dbReference type="EMBL" id="SGWW01000002">
    <property type="protein sequence ID" value="RZS57766.1"/>
    <property type="molecule type" value="Genomic_DNA"/>
</dbReference>
<evidence type="ECO:0000313" key="2">
    <source>
        <dbReference type="EMBL" id="RZS57766.1"/>
    </source>
</evidence>
<feature type="transmembrane region" description="Helical" evidence="1">
    <location>
        <begin position="91"/>
        <end position="113"/>
    </location>
</feature>
<protein>
    <submittedName>
        <fullName evidence="2">DUF2975 family protein</fullName>
    </submittedName>
</protein>
<evidence type="ECO:0000313" key="3">
    <source>
        <dbReference type="Proteomes" id="UP000293519"/>
    </source>
</evidence>
<dbReference type="AlphaFoldDB" id="A0A4Q7LSI3"/>
<dbReference type="Proteomes" id="UP000293519">
    <property type="component" value="Unassembled WGS sequence"/>
</dbReference>
<proteinExistence type="predicted"/>
<dbReference type="OrthoDB" id="3240470at2"/>
<keyword evidence="1" id="KW-0472">Membrane</keyword>
<reference evidence="2 3" key="1">
    <citation type="journal article" date="2015" name="Stand. Genomic Sci.">
        <title>Genomic Encyclopedia of Bacterial and Archaeal Type Strains, Phase III: the genomes of soil and plant-associated and newly described type strains.</title>
        <authorList>
            <person name="Whitman W.B."/>
            <person name="Woyke T."/>
            <person name="Klenk H.P."/>
            <person name="Zhou Y."/>
            <person name="Lilburn T.G."/>
            <person name="Beck B.J."/>
            <person name="De Vos P."/>
            <person name="Vandamme P."/>
            <person name="Eisen J.A."/>
            <person name="Garrity G."/>
            <person name="Hugenholtz P."/>
            <person name="Kyrpides N.C."/>
        </authorList>
    </citation>
    <scope>NUCLEOTIDE SEQUENCE [LARGE SCALE GENOMIC DNA]</scope>
    <source>
        <strain evidence="2 3">CV2</strain>
    </source>
</reference>
<sequence>MGRIAVVVLKVVIAIAIAGSLVVQIGALAMASFSIDDSSGSRVAWVYSMLGIYVALGVLCLQVIAVCIWRLLTRVRAGTVFSRRSFREVDVVIGAISLAAVLTVGVAVGFAIANRTTRGDVVAPGQVGLLLGFALVAGGVALVVYIMRLLLVQAIELDTSARALRAELDEVI</sequence>
<keyword evidence="1" id="KW-1133">Transmembrane helix</keyword>
<evidence type="ECO:0000256" key="1">
    <source>
        <dbReference type="SAM" id="Phobius"/>
    </source>
</evidence>
<dbReference type="InterPro" id="IPR021354">
    <property type="entry name" value="DUF2975"/>
</dbReference>
<feature type="transmembrane region" description="Helical" evidence="1">
    <location>
        <begin position="125"/>
        <end position="147"/>
    </location>
</feature>
<feature type="transmembrane region" description="Helical" evidence="1">
    <location>
        <begin position="7"/>
        <end position="33"/>
    </location>
</feature>
<comment type="caution">
    <text evidence="2">The sequence shown here is derived from an EMBL/GenBank/DDBJ whole genome shotgun (WGS) entry which is preliminary data.</text>
</comment>
<organism evidence="2 3">
    <name type="scientific">Microcella putealis</name>
    <dbReference type="NCBI Taxonomy" id="337005"/>
    <lineage>
        <taxon>Bacteria</taxon>
        <taxon>Bacillati</taxon>
        <taxon>Actinomycetota</taxon>
        <taxon>Actinomycetes</taxon>
        <taxon>Micrococcales</taxon>
        <taxon>Microbacteriaceae</taxon>
        <taxon>Microcella</taxon>
    </lineage>
</organism>
<keyword evidence="1" id="KW-0812">Transmembrane</keyword>